<comment type="caution">
    <text evidence="2">The sequence shown here is derived from an EMBL/GenBank/DDBJ whole genome shotgun (WGS) entry which is preliminary data.</text>
</comment>
<proteinExistence type="predicted"/>
<keyword evidence="3" id="KW-1185">Reference proteome</keyword>
<gene>
    <name evidence="2" type="ORF">CesoFtcFv8_026924</name>
</gene>
<organism evidence="2 3">
    <name type="scientific">Champsocephalus esox</name>
    <name type="common">pike icefish</name>
    <dbReference type="NCBI Taxonomy" id="159716"/>
    <lineage>
        <taxon>Eukaryota</taxon>
        <taxon>Metazoa</taxon>
        <taxon>Chordata</taxon>
        <taxon>Craniata</taxon>
        <taxon>Vertebrata</taxon>
        <taxon>Euteleostomi</taxon>
        <taxon>Actinopterygii</taxon>
        <taxon>Neopterygii</taxon>
        <taxon>Teleostei</taxon>
        <taxon>Neoteleostei</taxon>
        <taxon>Acanthomorphata</taxon>
        <taxon>Eupercaria</taxon>
        <taxon>Perciformes</taxon>
        <taxon>Notothenioidei</taxon>
        <taxon>Channichthyidae</taxon>
        <taxon>Champsocephalus</taxon>
    </lineage>
</organism>
<evidence type="ECO:0000256" key="1">
    <source>
        <dbReference type="SAM" id="MobiDB-lite"/>
    </source>
</evidence>
<feature type="region of interest" description="Disordered" evidence="1">
    <location>
        <begin position="42"/>
        <end position="69"/>
    </location>
</feature>
<reference evidence="2 3" key="1">
    <citation type="journal article" date="2023" name="Mol. Biol. Evol.">
        <title>Genomics of Secondarily Temperate Adaptation in the Only Non-Antarctic Icefish.</title>
        <authorList>
            <person name="Rivera-Colon A.G."/>
            <person name="Rayamajhi N."/>
            <person name="Minhas B.F."/>
            <person name="Madrigal G."/>
            <person name="Bilyk K.T."/>
            <person name="Yoon V."/>
            <person name="Hune M."/>
            <person name="Gregory S."/>
            <person name="Cheng C.H.C."/>
            <person name="Catchen J.M."/>
        </authorList>
    </citation>
    <scope>NUCLEOTIDE SEQUENCE [LARGE SCALE GENOMIC DNA]</scope>
    <source>
        <strain evidence="2">JC2023a</strain>
    </source>
</reference>
<accession>A0AAN8B018</accession>
<dbReference type="AlphaFoldDB" id="A0AAN8B018"/>
<protein>
    <submittedName>
        <fullName evidence="2">Uncharacterized protein</fullName>
    </submittedName>
</protein>
<sequence length="69" mass="7535">MLCNASLAPTWPTLSDGLEDGSVQMAIRLLMLLSDWLVSEASEEPDMLRSSPPADAQYDTAKTHNINDT</sequence>
<evidence type="ECO:0000313" key="2">
    <source>
        <dbReference type="EMBL" id="KAK5875893.1"/>
    </source>
</evidence>
<name>A0AAN8B018_9TELE</name>
<evidence type="ECO:0000313" key="3">
    <source>
        <dbReference type="Proteomes" id="UP001335648"/>
    </source>
</evidence>
<dbReference type="Proteomes" id="UP001335648">
    <property type="component" value="Unassembled WGS sequence"/>
</dbReference>
<dbReference type="EMBL" id="JAULUE010002068">
    <property type="protein sequence ID" value="KAK5875893.1"/>
    <property type="molecule type" value="Genomic_DNA"/>
</dbReference>